<dbReference type="AlphaFoldDB" id="A0A328A044"/>
<evidence type="ECO:0000313" key="3">
    <source>
        <dbReference type="Proteomes" id="UP000249579"/>
    </source>
</evidence>
<proteinExistence type="predicted"/>
<reference evidence="2 3" key="1">
    <citation type="journal article" date="2018" name="Front. Microbiol.">
        <title>Description and Comparative Genomics of Macrococcus caseolyticus subsp. hominis subsp. nov., Macrococcus goetzii sp. nov., Macrococcus epidermidis sp. nov., and Macrococcus bohemicus sp. nov., Novel Macrococci From Human Clinical Material With Virulence Potential and Suspected Uptake of Foreign DNA by Natural Transformation.</title>
        <authorList>
            <person name="Maslanova I."/>
            <person name="Wertheimer Z."/>
            <person name="Sedlacek I."/>
            <person name="Svec P."/>
            <person name="Indrakova A."/>
            <person name="Kovarovic V."/>
            <person name="Schumann P."/>
            <person name="Sproer C."/>
            <person name="Kralova S."/>
            <person name="Sedo O."/>
            <person name="Kristofova L."/>
            <person name="Vrbovska V."/>
            <person name="Fuzik T."/>
            <person name="Petras P."/>
            <person name="Zdrahal Z."/>
            <person name="Ruzickova V."/>
            <person name="Doskar J."/>
            <person name="Pantucek R."/>
        </authorList>
    </citation>
    <scope>NUCLEOTIDE SEQUENCE [LARGE SCALE GENOMIC DNA]</scope>
    <source>
        <strain evidence="2 3">03/115</strain>
        <plasmid evidence="2">pZKMB1</plasmid>
    </source>
</reference>
<dbReference type="Gene3D" id="3.40.50.300">
    <property type="entry name" value="P-loop containing nucleotide triphosphate hydrolases"/>
    <property type="match status" value="1"/>
</dbReference>
<dbReference type="PANTHER" id="PTHR13696:SF98">
    <property type="entry name" value="PLASMID PARTITION PROTEIN A"/>
    <property type="match status" value="1"/>
</dbReference>
<dbReference type="InterPro" id="IPR050678">
    <property type="entry name" value="DNA_Partitioning_ATPase"/>
</dbReference>
<organism evidence="2 3">
    <name type="scientific">Macrococcoides bohemicum</name>
    <dbReference type="NCBI Taxonomy" id="1903056"/>
    <lineage>
        <taxon>Bacteria</taxon>
        <taxon>Bacillati</taxon>
        <taxon>Bacillota</taxon>
        <taxon>Bacilli</taxon>
        <taxon>Bacillales</taxon>
        <taxon>Staphylococcaceae</taxon>
        <taxon>Macrococcoides</taxon>
    </lineage>
</organism>
<dbReference type="EMBL" id="PZJG01000030">
    <property type="protein sequence ID" value="RAK47832.1"/>
    <property type="molecule type" value="Genomic_DNA"/>
</dbReference>
<evidence type="ECO:0000259" key="1">
    <source>
        <dbReference type="Pfam" id="PF13614"/>
    </source>
</evidence>
<dbReference type="RefSeq" id="WP_111744406.1">
    <property type="nucleotide sequence ID" value="NZ_CM009972.1"/>
</dbReference>
<dbReference type="OrthoDB" id="9815116at2"/>
<accession>A0A328A044</accession>
<dbReference type="Proteomes" id="UP000249579">
    <property type="component" value="Plasmid pZKMB1"/>
</dbReference>
<evidence type="ECO:0000313" key="2">
    <source>
        <dbReference type="EMBL" id="RAK47832.1"/>
    </source>
</evidence>
<keyword evidence="2" id="KW-0614">Plasmid</keyword>
<comment type="caution">
    <text evidence="2">The sequence shown here is derived from an EMBL/GenBank/DDBJ whole genome shotgun (WGS) entry which is preliminary data.</text>
</comment>
<feature type="domain" description="AAA" evidence="1">
    <location>
        <begin position="2"/>
        <end position="184"/>
    </location>
</feature>
<geneLocation type="plasmid" evidence="3">
    <name>pzkmb1</name>
</geneLocation>
<dbReference type="CDD" id="cd02042">
    <property type="entry name" value="ParAB_family"/>
    <property type="match status" value="1"/>
</dbReference>
<dbReference type="PANTHER" id="PTHR13696">
    <property type="entry name" value="P-LOOP CONTAINING NUCLEOSIDE TRIPHOSPHATE HYDROLASE"/>
    <property type="match status" value="1"/>
</dbReference>
<name>A0A328A044_9STAP</name>
<gene>
    <name evidence="2" type="ORF">BHX94_12175</name>
</gene>
<dbReference type="InterPro" id="IPR025669">
    <property type="entry name" value="AAA_dom"/>
</dbReference>
<dbReference type="SUPFAM" id="SSF52540">
    <property type="entry name" value="P-loop containing nucleoside triphosphate hydrolases"/>
    <property type="match status" value="1"/>
</dbReference>
<dbReference type="InterPro" id="IPR027417">
    <property type="entry name" value="P-loop_NTPase"/>
</dbReference>
<protein>
    <submittedName>
        <fullName evidence="2">ParA family protein</fullName>
    </submittedName>
</protein>
<sequence>MTKVITIGNFKGGVGKSTLTELLSYLLSVQERKKVLVIDADPQQNLTEKIRKTFNNDELPKSTMMKAIEDFELNNAIIKVHDNLDMVVGDGEIGLFHEFVIKNYDEKAKYYLLYSLLQEIKDNYDYILIDTRPSDPSVDILTTNVICASDYVLITAKTEQDSYTSTSKYYTSLGEIAAYNENLKFLGIVPYLVNERSSTDKEILNKFKVLFEEDMFNHVVKNSDRVKTWGRTGVTTDKPHDKNTLKMYQELLQELLERIEIKEN</sequence>
<dbReference type="Pfam" id="PF13614">
    <property type="entry name" value="AAA_31"/>
    <property type="match status" value="1"/>
</dbReference>